<sequence>MTMKKAAIELNKTLLEILSSDSLTTFTVLDVQKAYMERVPNDGSMEGIKKMIYRQIYRLAKFGVLQRDSKQGRVVYFSKTDLFNKTKFIPKFVGSQAVTMPVSKSDQDFVKALNDKKAQYQVEMLTALGEAEELKALMEEFPFNQKRLAPIYISAREKSSILIGRINAIDLSLTQMAVQA</sequence>
<reference evidence="1" key="1">
    <citation type="submission" date="2021-11" db="EMBL/GenBank/DDBJ databases">
        <authorList>
            <person name="Rodrigo-Torres L."/>
            <person name="Arahal R. D."/>
            <person name="Lucena T."/>
        </authorList>
    </citation>
    <scope>NUCLEOTIDE SEQUENCE</scope>
    <source>
        <strain evidence="1">CECT 7928</strain>
    </source>
</reference>
<accession>A0ABM9A1F6</accession>
<dbReference type="Proteomes" id="UP000838748">
    <property type="component" value="Unassembled WGS sequence"/>
</dbReference>
<protein>
    <recommendedName>
        <fullName evidence="3">Transcriptional regulator VspR</fullName>
    </recommendedName>
</protein>
<gene>
    <name evidence="1" type="ORF">VMF7928_01131</name>
</gene>
<name>A0ABM9A1F6_9VIBR</name>
<evidence type="ECO:0000313" key="1">
    <source>
        <dbReference type="EMBL" id="CAH0537481.1"/>
    </source>
</evidence>
<evidence type="ECO:0000313" key="2">
    <source>
        <dbReference type="Proteomes" id="UP000838748"/>
    </source>
</evidence>
<comment type="caution">
    <text evidence="1">The sequence shown here is derived from an EMBL/GenBank/DDBJ whole genome shotgun (WGS) entry which is preliminary data.</text>
</comment>
<evidence type="ECO:0008006" key="3">
    <source>
        <dbReference type="Google" id="ProtNLM"/>
    </source>
</evidence>
<dbReference type="EMBL" id="CAKLDM010000001">
    <property type="protein sequence ID" value="CAH0537481.1"/>
    <property type="molecule type" value="Genomic_DNA"/>
</dbReference>
<proteinExistence type="predicted"/>
<keyword evidence="2" id="KW-1185">Reference proteome</keyword>
<organism evidence="1 2">
    <name type="scientific">Vibrio marisflavi CECT 7928</name>
    <dbReference type="NCBI Taxonomy" id="634439"/>
    <lineage>
        <taxon>Bacteria</taxon>
        <taxon>Pseudomonadati</taxon>
        <taxon>Pseudomonadota</taxon>
        <taxon>Gammaproteobacteria</taxon>
        <taxon>Vibrionales</taxon>
        <taxon>Vibrionaceae</taxon>
        <taxon>Vibrio</taxon>
    </lineage>
</organism>